<sequence length="48" mass="5103">MNAKCQGCQGVSFNAYIFISEPSESSLMLSLATCVTLLTMGLPLALTF</sequence>
<keyword evidence="1" id="KW-0472">Membrane</keyword>
<keyword evidence="1" id="KW-1133">Transmembrane helix</keyword>
<keyword evidence="1" id="KW-0812">Transmembrane</keyword>
<reference evidence="2" key="2">
    <citation type="journal article" date="2015" name="Fish Shellfish Immunol.">
        <title>Early steps in the European eel (Anguilla anguilla)-Vibrio vulnificus interaction in the gills: Role of the RtxA13 toxin.</title>
        <authorList>
            <person name="Callol A."/>
            <person name="Pajuelo D."/>
            <person name="Ebbesson L."/>
            <person name="Teles M."/>
            <person name="MacKenzie S."/>
            <person name="Amaro C."/>
        </authorList>
    </citation>
    <scope>NUCLEOTIDE SEQUENCE</scope>
</reference>
<organism evidence="2">
    <name type="scientific">Anguilla anguilla</name>
    <name type="common">European freshwater eel</name>
    <name type="synonym">Muraena anguilla</name>
    <dbReference type="NCBI Taxonomy" id="7936"/>
    <lineage>
        <taxon>Eukaryota</taxon>
        <taxon>Metazoa</taxon>
        <taxon>Chordata</taxon>
        <taxon>Craniata</taxon>
        <taxon>Vertebrata</taxon>
        <taxon>Euteleostomi</taxon>
        <taxon>Actinopterygii</taxon>
        <taxon>Neopterygii</taxon>
        <taxon>Teleostei</taxon>
        <taxon>Anguilliformes</taxon>
        <taxon>Anguillidae</taxon>
        <taxon>Anguilla</taxon>
    </lineage>
</organism>
<proteinExistence type="predicted"/>
<dbReference type="AlphaFoldDB" id="A0A0E9SEY5"/>
<evidence type="ECO:0000256" key="1">
    <source>
        <dbReference type="SAM" id="Phobius"/>
    </source>
</evidence>
<dbReference type="EMBL" id="GBXM01069347">
    <property type="protein sequence ID" value="JAH39230.1"/>
    <property type="molecule type" value="Transcribed_RNA"/>
</dbReference>
<name>A0A0E9SEY5_ANGAN</name>
<evidence type="ECO:0000313" key="2">
    <source>
        <dbReference type="EMBL" id="JAH39230.1"/>
    </source>
</evidence>
<reference evidence="2" key="1">
    <citation type="submission" date="2014-11" db="EMBL/GenBank/DDBJ databases">
        <authorList>
            <person name="Amaro Gonzalez C."/>
        </authorList>
    </citation>
    <scope>NUCLEOTIDE SEQUENCE</scope>
</reference>
<accession>A0A0E9SEY5</accession>
<protein>
    <submittedName>
        <fullName evidence="2">Uncharacterized protein</fullName>
    </submittedName>
</protein>
<feature type="transmembrane region" description="Helical" evidence="1">
    <location>
        <begin position="27"/>
        <end position="46"/>
    </location>
</feature>